<comment type="similarity">
    <text evidence="2">Belongs to the peptidase M20A family.</text>
</comment>
<sequence>MNYTLTNQVQEEAIKALADWIAIPSVLDENDSNTPFGQPIQDMLEQAITTCESLGMKTFIDPDGYYGYAEIGEGEDLFGVLCHLDVVPAENENDWSYPPFELTVEKDALYGRGSQDDKGPSIAALYALKALLDQGYQLNQRVRFIFGTDEETLWRCMDKYNEKEEAVTMGIVPDSAFPLTYAEKGLLQLHITGPGSNDFTLNNKGALNVVPAKAEYEGQDVEQVYDYLENSHYQVDKEGNKVIVHGKSVHSKDADQGDNALVHLIEALSERFDHPVLDFVKKNFVNDVHGQNIFGLIEDEPSGKLTCNVASLEVNNQTSKLAMDLRIPVTADKEELVKTLCQSLEGSELKYEEFDYLASLYVPLDSELITTLLRVYRDLTGDMTEPISSGGATFARTMKNCVAFGALQEGVADTMHQVDEKMPLVNFYETMEIYAHALKALVTKS</sequence>
<evidence type="ECO:0000256" key="8">
    <source>
        <dbReference type="ARBA" id="ARBA00023049"/>
    </source>
</evidence>
<keyword evidence="7 9" id="KW-0224">Dipeptidase</keyword>
<evidence type="ECO:0000256" key="7">
    <source>
        <dbReference type="ARBA" id="ARBA00022997"/>
    </source>
</evidence>
<keyword evidence="4" id="KW-0479">Metal-binding</keyword>
<keyword evidence="6" id="KW-0862">Zinc</keyword>
<dbReference type="EC" id="3.4.13.-" evidence="9"/>
<dbReference type="EMBL" id="JACBXQ010000002">
    <property type="protein sequence ID" value="MBG9985936.1"/>
    <property type="molecule type" value="Genomic_DNA"/>
</dbReference>
<gene>
    <name evidence="9" type="ORF">HZY91_03390</name>
</gene>
<dbReference type="InterPro" id="IPR002933">
    <property type="entry name" value="Peptidase_M20"/>
</dbReference>
<comment type="cofactor">
    <cofactor evidence="1">
        <name>Zn(2+)</name>
        <dbReference type="ChEBI" id="CHEBI:29105"/>
    </cofactor>
</comment>
<comment type="caution">
    <text evidence="9">The sequence shown here is derived from an EMBL/GenBank/DDBJ whole genome shotgun (WGS) entry which is preliminary data.</text>
</comment>
<keyword evidence="3" id="KW-0645">Protease</keyword>
<dbReference type="PANTHER" id="PTHR43808:SF31">
    <property type="entry name" value="N-ACETYL-L-CITRULLINE DEACETYLASE"/>
    <property type="match status" value="1"/>
</dbReference>
<evidence type="ECO:0000256" key="4">
    <source>
        <dbReference type="ARBA" id="ARBA00022723"/>
    </source>
</evidence>
<evidence type="ECO:0000256" key="1">
    <source>
        <dbReference type="ARBA" id="ARBA00001947"/>
    </source>
</evidence>
<reference evidence="9 10" key="1">
    <citation type="submission" date="2020-07" db="EMBL/GenBank/DDBJ databases">
        <title>Facklamia lactis sp. nov., isolated from raw milk.</title>
        <authorList>
            <person name="Doll E.V."/>
            <person name="Huptas C."/>
            <person name="Staib L."/>
            <person name="Wenning M."/>
            <person name="Scherer S."/>
        </authorList>
    </citation>
    <scope>NUCLEOTIDE SEQUENCE [LARGE SCALE GENOMIC DNA]</scope>
    <source>
        <strain evidence="9 10">DSM 111018</strain>
    </source>
</reference>
<dbReference type="SUPFAM" id="SSF53187">
    <property type="entry name" value="Zn-dependent exopeptidases"/>
    <property type="match status" value="1"/>
</dbReference>
<dbReference type="GO" id="GO:0016805">
    <property type="term" value="F:dipeptidase activity"/>
    <property type="evidence" value="ECO:0007669"/>
    <property type="project" value="UniProtKB-KW"/>
</dbReference>
<dbReference type="InterPro" id="IPR001261">
    <property type="entry name" value="ArgE/DapE_CS"/>
</dbReference>
<dbReference type="PROSITE" id="PS00759">
    <property type="entry name" value="ARGE_DAPE_CPG2_2"/>
    <property type="match status" value="1"/>
</dbReference>
<dbReference type="Proteomes" id="UP000721415">
    <property type="component" value="Unassembled WGS sequence"/>
</dbReference>
<dbReference type="Gene3D" id="3.30.70.360">
    <property type="match status" value="2"/>
</dbReference>
<dbReference type="Gene3D" id="3.40.630.10">
    <property type="entry name" value="Zn peptidases"/>
    <property type="match status" value="1"/>
</dbReference>
<keyword evidence="8" id="KW-0482">Metalloprotease</keyword>
<accession>A0ABS0LRF5</accession>
<dbReference type="RefSeq" id="WP_197114807.1">
    <property type="nucleotide sequence ID" value="NZ_JACBXQ010000002.1"/>
</dbReference>
<dbReference type="SUPFAM" id="SSF55031">
    <property type="entry name" value="Bacterial exopeptidase dimerisation domain"/>
    <property type="match status" value="1"/>
</dbReference>
<evidence type="ECO:0000256" key="5">
    <source>
        <dbReference type="ARBA" id="ARBA00022801"/>
    </source>
</evidence>
<dbReference type="NCBIfam" id="TIGR01887">
    <property type="entry name" value="dipeptidaselike"/>
    <property type="match status" value="1"/>
</dbReference>
<proteinExistence type="inferred from homology"/>
<protein>
    <submittedName>
        <fullName evidence="9">Sapep family Mn(2+)-dependent dipeptidase</fullName>
        <ecNumber evidence="9">3.4.13.-</ecNumber>
    </submittedName>
</protein>
<name>A0ABS0LRF5_9LACT</name>
<evidence type="ECO:0000256" key="2">
    <source>
        <dbReference type="ARBA" id="ARBA00006247"/>
    </source>
</evidence>
<dbReference type="Pfam" id="PF01546">
    <property type="entry name" value="Peptidase_M20"/>
    <property type="match status" value="1"/>
</dbReference>
<evidence type="ECO:0000313" key="10">
    <source>
        <dbReference type="Proteomes" id="UP000721415"/>
    </source>
</evidence>
<dbReference type="InterPro" id="IPR036264">
    <property type="entry name" value="Bact_exopeptidase_dim_dom"/>
</dbReference>
<evidence type="ECO:0000313" key="9">
    <source>
        <dbReference type="EMBL" id="MBG9985936.1"/>
    </source>
</evidence>
<organism evidence="9 10">
    <name type="scientific">Facklamia lactis</name>
    <dbReference type="NCBI Taxonomy" id="2749967"/>
    <lineage>
        <taxon>Bacteria</taxon>
        <taxon>Bacillati</taxon>
        <taxon>Bacillota</taxon>
        <taxon>Bacilli</taxon>
        <taxon>Lactobacillales</taxon>
        <taxon>Aerococcaceae</taxon>
        <taxon>Facklamia</taxon>
    </lineage>
</organism>
<dbReference type="PANTHER" id="PTHR43808">
    <property type="entry name" value="ACETYLORNITHINE DEACETYLASE"/>
    <property type="match status" value="1"/>
</dbReference>
<keyword evidence="5 9" id="KW-0378">Hydrolase</keyword>
<keyword evidence="10" id="KW-1185">Reference proteome</keyword>
<evidence type="ECO:0000256" key="3">
    <source>
        <dbReference type="ARBA" id="ARBA00022670"/>
    </source>
</evidence>
<dbReference type="InterPro" id="IPR050072">
    <property type="entry name" value="Peptidase_M20A"/>
</dbReference>
<dbReference type="NCBIfam" id="NF005542">
    <property type="entry name" value="PRK07205.1"/>
    <property type="match status" value="1"/>
</dbReference>
<evidence type="ECO:0000256" key="6">
    <source>
        <dbReference type="ARBA" id="ARBA00022833"/>
    </source>
</evidence>
<dbReference type="InterPro" id="IPR010964">
    <property type="entry name" value="M20A_pepV-rel"/>
</dbReference>